<name>A0A915DIN8_9BILA</name>
<dbReference type="AlphaFoldDB" id="A0A915DIN8"/>
<evidence type="ECO:0000313" key="2">
    <source>
        <dbReference type="WBParaSite" id="jg20449"/>
    </source>
</evidence>
<keyword evidence="1" id="KW-1185">Reference proteome</keyword>
<reference evidence="2" key="1">
    <citation type="submission" date="2022-11" db="UniProtKB">
        <authorList>
            <consortium name="WormBaseParasite"/>
        </authorList>
    </citation>
    <scope>IDENTIFICATION</scope>
</reference>
<protein>
    <submittedName>
        <fullName evidence="2">Uncharacterized protein</fullName>
    </submittedName>
</protein>
<sequence length="69" mass="7364">MATVGDREEARTALPNWVGTTLSSWLTEINLSSLSVDSSCSRLLAGSLENLNGIVKSSGVDVIEINKEK</sequence>
<evidence type="ECO:0000313" key="1">
    <source>
        <dbReference type="Proteomes" id="UP000887574"/>
    </source>
</evidence>
<dbReference type="Proteomes" id="UP000887574">
    <property type="component" value="Unplaced"/>
</dbReference>
<dbReference type="WBParaSite" id="jg20449">
    <property type="protein sequence ID" value="jg20449"/>
    <property type="gene ID" value="jg20449"/>
</dbReference>
<accession>A0A915DIN8</accession>
<organism evidence="1 2">
    <name type="scientific">Ditylenchus dipsaci</name>
    <dbReference type="NCBI Taxonomy" id="166011"/>
    <lineage>
        <taxon>Eukaryota</taxon>
        <taxon>Metazoa</taxon>
        <taxon>Ecdysozoa</taxon>
        <taxon>Nematoda</taxon>
        <taxon>Chromadorea</taxon>
        <taxon>Rhabditida</taxon>
        <taxon>Tylenchina</taxon>
        <taxon>Tylenchomorpha</taxon>
        <taxon>Sphaerularioidea</taxon>
        <taxon>Anguinidae</taxon>
        <taxon>Anguininae</taxon>
        <taxon>Ditylenchus</taxon>
    </lineage>
</organism>
<proteinExistence type="predicted"/>